<evidence type="ECO:0000256" key="3">
    <source>
        <dbReference type="ARBA" id="ARBA00023163"/>
    </source>
</evidence>
<dbReference type="InterPro" id="IPR039418">
    <property type="entry name" value="LexA-like"/>
</dbReference>
<gene>
    <name evidence="5" type="ORF">PCA20602_02449</name>
</gene>
<dbReference type="InterPro" id="IPR015927">
    <property type="entry name" value="Peptidase_S24_S26A/B/C"/>
</dbReference>
<feature type="domain" description="HTH cro/C1-type" evidence="4">
    <location>
        <begin position="7"/>
        <end position="63"/>
    </location>
</feature>
<dbReference type="Pfam" id="PF01381">
    <property type="entry name" value="HTH_3"/>
    <property type="match status" value="1"/>
</dbReference>
<evidence type="ECO:0000256" key="2">
    <source>
        <dbReference type="ARBA" id="ARBA00023125"/>
    </source>
</evidence>
<dbReference type="SUPFAM" id="SSF51306">
    <property type="entry name" value="LexA/Signal peptidase"/>
    <property type="match status" value="1"/>
</dbReference>
<dbReference type="CDD" id="cd00093">
    <property type="entry name" value="HTH_XRE"/>
    <property type="match status" value="1"/>
</dbReference>
<dbReference type="PANTHER" id="PTHR40661">
    <property type="match status" value="1"/>
</dbReference>
<dbReference type="InterPro" id="IPR036286">
    <property type="entry name" value="LexA/Signal_pep-like_sf"/>
</dbReference>
<proteinExistence type="predicted"/>
<keyword evidence="2" id="KW-0238">DNA-binding</keyword>
<keyword evidence="3" id="KW-0804">Transcription</keyword>
<name>A0ABY6VZB9_9BURK</name>
<dbReference type="PANTHER" id="PTHR40661:SF3">
    <property type="entry name" value="FELS-1 PROPHAGE TRANSCRIPTIONAL REGULATOR"/>
    <property type="match status" value="1"/>
</dbReference>
<dbReference type="EMBL" id="CABPRV010000005">
    <property type="protein sequence ID" value="VVE07335.1"/>
    <property type="molecule type" value="Genomic_DNA"/>
</dbReference>
<dbReference type="PROSITE" id="PS50943">
    <property type="entry name" value="HTH_CROC1"/>
    <property type="match status" value="1"/>
</dbReference>
<evidence type="ECO:0000256" key="1">
    <source>
        <dbReference type="ARBA" id="ARBA00023015"/>
    </source>
</evidence>
<dbReference type="InterPro" id="IPR010982">
    <property type="entry name" value="Lambda_DNA-bd_dom_sf"/>
</dbReference>
<evidence type="ECO:0000259" key="4">
    <source>
        <dbReference type="PROSITE" id="PS50943"/>
    </source>
</evidence>
<organism evidence="5 6">
    <name type="scientific">Pandoraea capi</name>
    <dbReference type="NCBI Taxonomy" id="2508286"/>
    <lineage>
        <taxon>Bacteria</taxon>
        <taxon>Pseudomonadati</taxon>
        <taxon>Pseudomonadota</taxon>
        <taxon>Betaproteobacteria</taxon>
        <taxon>Burkholderiales</taxon>
        <taxon>Burkholderiaceae</taxon>
        <taxon>Pandoraea</taxon>
    </lineage>
</organism>
<dbReference type="SMART" id="SM00530">
    <property type="entry name" value="HTH_XRE"/>
    <property type="match status" value="1"/>
</dbReference>
<dbReference type="InterPro" id="IPR001387">
    <property type="entry name" value="Cro/C1-type_HTH"/>
</dbReference>
<dbReference type="Proteomes" id="UP000366065">
    <property type="component" value="Unassembled WGS sequence"/>
</dbReference>
<evidence type="ECO:0000313" key="6">
    <source>
        <dbReference type="Proteomes" id="UP000366065"/>
    </source>
</evidence>
<dbReference type="SUPFAM" id="SSF47413">
    <property type="entry name" value="lambda repressor-like DNA-binding domains"/>
    <property type="match status" value="1"/>
</dbReference>
<protein>
    <submittedName>
        <fullName evidence="5">Peptidase S24</fullName>
    </submittedName>
</protein>
<dbReference type="Pfam" id="PF00717">
    <property type="entry name" value="Peptidase_S24"/>
    <property type="match status" value="1"/>
</dbReference>
<reference evidence="5 6" key="1">
    <citation type="submission" date="2019-08" db="EMBL/GenBank/DDBJ databases">
        <authorList>
            <person name="Peeters C."/>
        </authorList>
    </citation>
    <scope>NUCLEOTIDE SEQUENCE [LARGE SCALE GENOMIC DNA]</scope>
    <source>
        <strain evidence="5 6">LMG 20602</strain>
    </source>
</reference>
<keyword evidence="1" id="KW-0805">Transcription regulation</keyword>
<evidence type="ECO:0000313" key="5">
    <source>
        <dbReference type="EMBL" id="VVE07335.1"/>
    </source>
</evidence>
<dbReference type="CDD" id="cd06529">
    <property type="entry name" value="S24_LexA-like"/>
    <property type="match status" value="1"/>
</dbReference>
<keyword evidence="6" id="KW-1185">Reference proteome</keyword>
<accession>A0ABY6VZB9</accession>
<sequence length="216" mass="24183">MEIAHWIRASREAAQLKQDDLAEKLKKTRGNISAWENGRHEPSFSQILEISRITKHAVPIPGLGSSQFENDPAPTPGHRRVPLVDRTWVAQMSQTTEAFVPFPPNVALAHLLTDVELSDHAFALKVEGRSMEPQFHEGDHLIVDPAMAPLPGDFVIATSDHEVATLKKYRPRGINASGHDVFELVPLNQDYATINSEYEKVVIIGVVIEHRQVLRR</sequence>
<dbReference type="Gene3D" id="1.10.260.40">
    <property type="entry name" value="lambda repressor-like DNA-binding domains"/>
    <property type="match status" value="1"/>
</dbReference>
<dbReference type="Gene3D" id="2.10.109.10">
    <property type="entry name" value="Umud Fragment, subunit A"/>
    <property type="match status" value="1"/>
</dbReference>
<comment type="caution">
    <text evidence="5">The sequence shown here is derived from an EMBL/GenBank/DDBJ whole genome shotgun (WGS) entry which is preliminary data.</text>
</comment>